<dbReference type="EMBL" id="RHLK01000016">
    <property type="protein sequence ID" value="MVP01952.1"/>
    <property type="molecule type" value="Genomic_DNA"/>
</dbReference>
<dbReference type="InterPro" id="IPR036736">
    <property type="entry name" value="ACP-like_sf"/>
</dbReference>
<proteinExistence type="predicted"/>
<name>A0A7X3FME7_9BACL</name>
<keyword evidence="3" id="KW-1185">Reference proteome</keyword>
<dbReference type="InterPro" id="IPR009081">
    <property type="entry name" value="PP-bd_ACP"/>
</dbReference>
<dbReference type="Gene3D" id="1.10.1200.10">
    <property type="entry name" value="ACP-like"/>
    <property type="match status" value="1"/>
</dbReference>
<dbReference type="Proteomes" id="UP000490800">
    <property type="component" value="Unassembled WGS sequence"/>
</dbReference>
<evidence type="ECO:0000313" key="3">
    <source>
        <dbReference type="Proteomes" id="UP000490800"/>
    </source>
</evidence>
<protein>
    <recommendedName>
        <fullName evidence="1">Carrier domain-containing protein</fullName>
    </recommendedName>
</protein>
<evidence type="ECO:0000259" key="1">
    <source>
        <dbReference type="PROSITE" id="PS50075"/>
    </source>
</evidence>
<comment type="caution">
    <text evidence="2">The sequence shown here is derived from an EMBL/GenBank/DDBJ whole genome shotgun (WGS) entry which is preliminary data.</text>
</comment>
<sequence length="100" mass="11270">MGGNFLTDIGEWEAKIREVLRQHFKLFVPVEELAPDAELLYNGLNSVDFINLVVEIEKEFSLRVDAADLKLDNFKSISEILNFISYQKEKAGIHAVGGSD</sequence>
<evidence type="ECO:0000313" key="2">
    <source>
        <dbReference type="EMBL" id="MVP01952.1"/>
    </source>
</evidence>
<dbReference type="PROSITE" id="PS50075">
    <property type="entry name" value="CARRIER"/>
    <property type="match status" value="1"/>
</dbReference>
<accession>A0A7X3FME7</accession>
<dbReference type="AlphaFoldDB" id="A0A7X3FME7"/>
<feature type="domain" description="Carrier" evidence="1">
    <location>
        <begin position="10"/>
        <end position="88"/>
    </location>
</feature>
<dbReference type="SUPFAM" id="SSF47336">
    <property type="entry name" value="ACP-like"/>
    <property type="match status" value="1"/>
</dbReference>
<gene>
    <name evidence="2" type="ORF">EDM21_20960</name>
</gene>
<organism evidence="2 3">
    <name type="scientific">Paenibacillus lutrae</name>
    <dbReference type="NCBI Taxonomy" id="2078573"/>
    <lineage>
        <taxon>Bacteria</taxon>
        <taxon>Bacillati</taxon>
        <taxon>Bacillota</taxon>
        <taxon>Bacilli</taxon>
        <taxon>Bacillales</taxon>
        <taxon>Paenibacillaceae</taxon>
        <taxon>Paenibacillus</taxon>
    </lineage>
</organism>
<reference evidence="2 3" key="1">
    <citation type="journal article" date="2019" name="Microorganisms">
        <title>Paenibacillus lutrae sp. nov., A Chitinolytic Species Isolated from A River Otter in Castril Natural Park, Granada, Spain.</title>
        <authorList>
            <person name="Rodriguez M."/>
            <person name="Reina J.C."/>
            <person name="Bejar V."/>
            <person name="Llamas I."/>
        </authorList>
    </citation>
    <scope>NUCLEOTIDE SEQUENCE [LARGE SCALE GENOMIC DNA]</scope>
    <source>
        <strain evidence="2 3">N10</strain>
    </source>
</reference>
<dbReference type="Pfam" id="PF00550">
    <property type="entry name" value="PP-binding"/>
    <property type="match status" value="1"/>
</dbReference>